<dbReference type="PANTHER" id="PTHR47165:SF4">
    <property type="entry name" value="OS03G0429900 PROTEIN"/>
    <property type="match status" value="1"/>
</dbReference>
<feature type="domain" description="Replication protein A 70 kDa DNA-binding subunit B/D first OB fold" evidence="6">
    <location>
        <begin position="27"/>
        <end position="118"/>
    </location>
</feature>
<name>A0AAU9RBC6_THLAR</name>
<dbReference type="CDD" id="cd04480">
    <property type="entry name" value="RPA1_DBD_A_like"/>
    <property type="match status" value="1"/>
</dbReference>
<accession>A0AAU9RBC6</accession>
<dbReference type="SUPFAM" id="SSF50249">
    <property type="entry name" value="Nucleic acid-binding proteins"/>
    <property type="match status" value="2"/>
</dbReference>
<dbReference type="PANTHER" id="PTHR47165">
    <property type="entry name" value="OS03G0429900 PROTEIN"/>
    <property type="match status" value="1"/>
</dbReference>
<feature type="non-terminal residue" evidence="8">
    <location>
        <position position="466"/>
    </location>
</feature>
<keyword evidence="5" id="KW-0238">DNA-binding</keyword>
<evidence type="ECO:0000313" key="9">
    <source>
        <dbReference type="Proteomes" id="UP000836841"/>
    </source>
</evidence>
<dbReference type="CDD" id="cd04476">
    <property type="entry name" value="RPA1_DBD_C"/>
    <property type="match status" value="1"/>
</dbReference>
<feature type="domain" description="Replication factor A C-terminal" evidence="7">
    <location>
        <begin position="279"/>
        <end position="401"/>
    </location>
</feature>
<dbReference type="InterPro" id="IPR012340">
    <property type="entry name" value="NA-bd_OB-fold"/>
</dbReference>
<organism evidence="8 9">
    <name type="scientific">Thlaspi arvense</name>
    <name type="common">Field penny-cress</name>
    <dbReference type="NCBI Taxonomy" id="13288"/>
    <lineage>
        <taxon>Eukaryota</taxon>
        <taxon>Viridiplantae</taxon>
        <taxon>Streptophyta</taxon>
        <taxon>Embryophyta</taxon>
        <taxon>Tracheophyta</taxon>
        <taxon>Spermatophyta</taxon>
        <taxon>Magnoliopsida</taxon>
        <taxon>eudicotyledons</taxon>
        <taxon>Gunneridae</taxon>
        <taxon>Pentapetalae</taxon>
        <taxon>rosids</taxon>
        <taxon>malvids</taxon>
        <taxon>Brassicales</taxon>
        <taxon>Brassicaceae</taxon>
        <taxon>Thlaspideae</taxon>
        <taxon>Thlaspi</taxon>
    </lineage>
</organism>
<keyword evidence="3" id="KW-0863">Zinc-finger</keyword>
<dbReference type="Pfam" id="PF08646">
    <property type="entry name" value="Rep_fac-A_C"/>
    <property type="match status" value="1"/>
</dbReference>
<dbReference type="InterPro" id="IPR013955">
    <property type="entry name" value="Rep_factor-A_C"/>
</dbReference>
<dbReference type="Gene3D" id="2.40.50.140">
    <property type="entry name" value="Nucleic acid-binding proteins"/>
    <property type="match status" value="2"/>
</dbReference>
<evidence type="ECO:0000256" key="2">
    <source>
        <dbReference type="ARBA" id="ARBA00022723"/>
    </source>
</evidence>
<dbReference type="Pfam" id="PF02721">
    <property type="entry name" value="DUF223"/>
    <property type="match status" value="1"/>
</dbReference>
<reference evidence="8 9" key="1">
    <citation type="submission" date="2022-03" db="EMBL/GenBank/DDBJ databases">
        <authorList>
            <person name="Nunn A."/>
            <person name="Chopra R."/>
            <person name="Nunn A."/>
            <person name="Contreras Garrido A."/>
        </authorList>
    </citation>
    <scope>NUCLEOTIDE SEQUENCE [LARGE SCALE GENOMIC DNA]</scope>
</reference>
<evidence type="ECO:0000313" key="8">
    <source>
        <dbReference type="EMBL" id="CAH2035877.1"/>
    </source>
</evidence>
<dbReference type="AlphaFoldDB" id="A0AAU9RBC6"/>
<dbReference type="InterPro" id="IPR047192">
    <property type="entry name" value="Euk_RPA1_DBD_C"/>
</dbReference>
<evidence type="ECO:0000256" key="1">
    <source>
        <dbReference type="ARBA" id="ARBA00005690"/>
    </source>
</evidence>
<dbReference type="GO" id="GO:0008270">
    <property type="term" value="F:zinc ion binding"/>
    <property type="evidence" value="ECO:0007669"/>
    <property type="project" value="UniProtKB-KW"/>
</dbReference>
<dbReference type="InterPro" id="IPR003871">
    <property type="entry name" value="RFA1B/D_OB_1st"/>
</dbReference>
<gene>
    <name evidence="8" type="ORF">TAV2_LOCUS958</name>
</gene>
<dbReference type="EMBL" id="OU466857">
    <property type="protein sequence ID" value="CAH2035877.1"/>
    <property type="molecule type" value="Genomic_DNA"/>
</dbReference>
<comment type="similarity">
    <text evidence="1">Belongs to the replication factor A protein 1 family.</text>
</comment>
<protein>
    <recommendedName>
        <fullName evidence="10">Replication factor A C-terminal domain-containing protein</fullName>
    </recommendedName>
</protein>
<proteinExistence type="inferred from homology"/>
<dbReference type="Proteomes" id="UP000836841">
    <property type="component" value="Chromosome 1"/>
</dbReference>
<evidence type="ECO:0000259" key="6">
    <source>
        <dbReference type="Pfam" id="PF02721"/>
    </source>
</evidence>
<sequence>MAAKKEISATQVHSMDVDNLSLGTSMQQITVRMMRMWEARNFKKKGELMSLDLLLLDSKGTFIQASIHHRRVPSFRNFLQEGKVYSIANYEVIPAYDRYKVTNNNNTIRFTDSTEITEDEKEDCSISYESFRVLQYSEYLALANTNLQLPDVVGQLLSVQGANLQDTTSTQKIVMLLMLKEKAFTLEGHDEVVVVCTCINPKLFAGTLYLNSTGATKFFFDKGLQIIKDFSKRVGKNKINQRPSVQNEEMTQKTFEKSTLTSLLEYARSSAKQEKEVICRATIASINTRNGWNYVACGRCSKKLVRGLSSFTCTTCNDTNAMGVLKFRVYLTVVDAGEETNFVFFNRDTRKLTNTTAEDINEARAGDNGSNRNNIPLCITDLVGKTMDFQLKITNFNFKSSFQSFTVSKVLREINRSPTEEVITEETLNPNLSDLTYNINDIEKESIPVGETLVSDEVLSECTHAQ</sequence>
<evidence type="ECO:0000259" key="7">
    <source>
        <dbReference type="Pfam" id="PF08646"/>
    </source>
</evidence>
<keyword evidence="4" id="KW-0862">Zinc</keyword>
<keyword evidence="9" id="KW-1185">Reference proteome</keyword>
<keyword evidence="2" id="KW-0479">Metal-binding</keyword>
<dbReference type="GO" id="GO:0003677">
    <property type="term" value="F:DNA binding"/>
    <property type="evidence" value="ECO:0007669"/>
    <property type="project" value="UniProtKB-KW"/>
</dbReference>
<evidence type="ECO:0000256" key="3">
    <source>
        <dbReference type="ARBA" id="ARBA00022771"/>
    </source>
</evidence>
<evidence type="ECO:0000256" key="4">
    <source>
        <dbReference type="ARBA" id="ARBA00022833"/>
    </source>
</evidence>
<evidence type="ECO:0000256" key="5">
    <source>
        <dbReference type="ARBA" id="ARBA00023125"/>
    </source>
</evidence>
<evidence type="ECO:0008006" key="10">
    <source>
        <dbReference type="Google" id="ProtNLM"/>
    </source>
</evidence>